<comment type="caution">
    <text evidence="1">The sequence shown here is derived from an EMBL/GenBank/DDBJ whole genome shotgun (WGS) entry which is preliminary data.</text>
</comment>
<dbReference type="Proteomes" id="UP001458880">
    <property type="component" value="Unassembled WGS sequence"/>
</dbReference>
<name>A0AAW1IYZ9_POPJA</name>
<dbReference type="EMBL" id="JASPKY010000474">
    <property type="protein sequence ID" value="KAK9695687.1"/>
    <property type="molecule type" value="Genomic_DNA"/>
</dbReference>
<gene>
    <name evidence="1" type="ORF">QE152_g32404</name>
</gene>
<keyword evidence="2" id="KW-1185">Reference proteome</keyword>
<accession>A0AAW1IYZ9</accession>
<protein>
    <submittedName>
        <fullName evidence="1">Uncharacterized protein</fullName>
    </submittedName>
</protein>
<proteinExistence type="predicted"/>
<dbReference type="AlphaFoldDB" id="A0AAW1IYZ9"/>
<evidence type="ECO:0000313" key="2">
    <source>
        <dbReference type="Proteomes" id="UP001458880"/>
    </source>
</evidence>
<evidence type="ECO:0000313" key="1">
    <source>
        <dbReference type="EMBL" id="KAK9695687.1"/>
    </source>
</evidence>
<reference evidence="1 2" key="1">
    <citation type="journal article" date="2024" name="BMC Genomics">
        <title>De novo assembly and annotation of Popillia japonica's genome with initial clues to its potential as an invasive pest.</title>
        <authorList>
            <person name="Cucini C."/>
            <person name="Boschi S."/>
            <person name="Funari R."/>
            <person name="Cardaioli E."/>
            <person name="Iannotti N."/>
            <person name="Marturano G."/>
            <person name="Paoli F."/>
            <person name="Bruttini M."/>
            <person name="Carapelli A."/>
            <person name="Frati F."/>
            <person name="Nardi F."/>
        </authorList>
    </citation>
    <scope>NUCLEOTIDE SEQUENCE [LARGE SCALE GENOMIC DNA]</scope>
    <source>
        <strain evidence="1">DMR45628</strain>
    </source>
</reference>
<organism evidence="1 2">
    <name type="scientific">Popillia japonica</name>
    <name type="common">Japanese beetle</name>
    <dbReference type="NCBI Taxonomy" id="7064"/>
    <lineage>
        <taxon>Eukaryota</taxon>
        <taxon>Metazoa</taxon>
        <taxon>Ecdysozoa</taxon>
        <taxon>Arthropoda</taxon>
        <taxon>Hexapoda</taxon>
        <taxon>Insecta</taxon>
        <taxon>Pterygota</taxon>
        <taxon>Neoptera</taxon>
        <taxon>Endopterygota</taxon>
        <taxon>Coleoptera</taxon>
        <taxon>Polyphaga</taxon>
        <taxon>Scarabaeiformia</taxon>
        <taxon>Scarabaeidae</taxon>
        <taxon>Rutelinae</taxon>
        <taxon>Popillia</taxon>
    </lineage>
</organism>
<sequence length="160" mass="18597">MSENHAVHAAITCFENAISKERNNIETIESEISENHAVQTKRRRIHENPYISKTVVAKEVCDTIITHVKERFSFTEHLNASILFAADRFPQMEKNFPIEHLEATLEAYPFLDKIRLQTELELIYRRPDFRNISGAIHLLKFITDNNLQDIFSATFALLQI</sequence>